<keyword evidence="2 9" id="KW-0686">Riboflavin biosynthesis</keyword>
<dbReference type="GO" id="GO:0008270">
    <property type="term" value="F:zinc ion binding"/>
    <property type="evidence" value="ECO:0007669"/>
    <property type="project" value="UniProtKB-UniRule"/>
</dbReference>
<dbReference type="EC" id="3.5.4.25" evidence="9"/>
<dbReference type="PANTHER" id="PTHR21327:SF18">
    <property type="entry name" value="3,4-DIHYDROXY-2-BUTANONE 4-PHOSPHATE SYNTHASE"/>
    <property type="match status" value="1"/>
</dbReference>
<keyword evidence="3 9" id="KW-0479">Metal-binding</keyword>
<gene>
    <name evidence="9" type="primary">ribA</name>
    <name evidence="11" type="ORF">C8N30_2190</name>
</gene>
<comment type="similarity">
    <text evidence="9">Belongs to the GTP cyclohydrolase II family.</text>
</comment>
<dbReference type="GO" id="GO:0009231">
    <property type="term" value="P:riboflavin biosynthetic process"/>
    <property type="evidence" value="ECO:0007669"/>
    <property type="project" value="UniProtKB-UniRule"/>
</dbReference>
<dbReference type="FunFam" id="3.40.50.10990:FF:000002">
    <property type="entry name" value="GTP cyclohydrolase-2"/>
    <property type="match status" value="1"/>
</dbReference>
<evidence type="ECO:0000313" key="11">
    <source>
        <dbReference type="EMBL" id="RKE97579.1"/>
    </source>
</evidence>
<dbReference type="PANTHER" id="PTHR21327">
    <property type="entry name" value="GTP CYCLOHYDROLASE II-RELATED"/>
    <property type="match status" value="1"/>
</dbReference>
<dbReference type="NCBIfam" id="NF001591">
    <property type="entry name" value="PRK00393.1"/>
    <property type="match status" value="1"/>
</dbReference>
<protein>
    <recommendedName>
        <fullName evidence="9">GTP cyclohydrolase-2</fullName>
        <ecNumber evidence="9">3.5.4.25</ecNumber>
    </recommendedName>
    <alternativeName>
        <fullName evidence="9">GTP cyclohydrolase II</fullName>
    </alternativeName>
</protein>
<feature type="binding site" evidence="9">
    <location>
        <position position="348"/>
    </location>
    <ligand>
        <name>GTP</name>
        <dbReference type="ChEBI" id="CHEBI:37565"/>
    </ligand>
</feature>
<evidence type="ECO:0000259" key="10">
    <source>
        <dbReference type="Pfam" id="PF00925"/>
    </source>
</evidence>
<dbReference type="NCBIfam" id="TIGR00505">
    <property type="entry name" value="ribA"/>
    <property type="match status" value="1"/>
</dbReference>
<keyword evidence="7 9" id="KW-0342">GTP-binding</keyword>
<feature type="binding site" evidence="9">
    <location>
        <position position="308"/>
    </location>
    <ligand>
        <name>GTP</name>
        <dbReference type="ChEBI" id="CHEBI:37565"/>
    </ligand>
</feature>
<reference evidence="11 12" key="1">
    <citation type="submission" date="2018-09" db="EMBL/GenBank/DDBJ databases">
        <title>Genomic Encyclopedia of Archaeal and Bacterial Type Strains, Phase II (KMG-II): from individual species to whole genera.</title>
        <authorList>
            <person name="Goeker M."/>
        </authorList>
    </citation>
    <scope>NUCLEOTIDE SEQUENCE [LARGE SCALE GENOMIC DNA]</scope>
    <source>
        <strain evidence="11 12">DSM 11458</strain>
    </source>
</reference>
<name>A0A420DTW1_9RHOB</name>
<comment type="cofactor">
    <cofactor evidence="9">
        <name>Zn(2+)</name>
        <dbReference type="ChEBI" id="CHEBI:29105"/>
    </cofactor>
    <text evidence="9">Binds 1 zinc ion per subunit.</text>
</comment>
<sequence length="388" mass="41186">MPGNALRPSVPTPALTLHAAFDALSPTVAEQIARAVSDLRSGRPCMGLSGRRQVIIMAVETLSDDRLTALRALLGAPLLVITDVRARAVLTEVASEKSAAEPVRIRPPEGAPLAWFRSRANARFDSIPLPTSAHCVVVGGDLLLYRLALGLMKSAELLPAAVVFEVSEGSALPEGLDLCRIDAGASLEQLAAKPVFAPVSAATFPLHAADSGQLTVFRDSAGAREHYALKIGTPDLAQPVLARLHSACFTGDVLGSLKCDCGPQLHAALARMGAEGAGILLYLNQEGRGIGLANKMRVYDLQNQGLDTVEANHRLGFEDDERDFRVAAVMLQSMGVRAARLLTNNPAKVRIFEANGIEITEQVPLRVGRNPHNSGYLATKALKSGHTL</sequence>
<evidence type="ECO:0000256" key="5">
    <source>
        <dbReference type="ARBA" id="ARBA00022801"/>
    </source>
</evidence>
<dbReference type="Proteomes" id="UP000284407">
    <property type="component" value="Unassembled WGS sequence"/>
</dbReference>
<feature type="binding site" evidence="9">
    <location>
        <position position="261"/>
    </location>
    <ligand>
        <name>Zn(2+)</name>
        <dbReference type="ChEBI" id="CHEBI:29105"/>
        <note>catalytic</note>
    </ligand>
</feature>
<dbReference type="Pfam" id="PF00925">
    <property type="entry name" value="GTP_cyclohydro2"/>
    <property type="match status" value="1"/>
</dbReference>
<keyword evidence="4 9" id="KW-0547">Nucleotide-binding</keyword>
<dbReference type="STRING" id="1443111.Z949_253"/>
<evidence type="ECO:0000313" key="12">
    <source>
        <dbReference type="Proteomes" id="UP000284407"/>
    </source>
</evidence>
<organism evidence="11 12">
    <name type="scientific">Sulfitobacter guttiformis</name>
    <dbReference type="NCBI Taxonomy" id="74349"/>
    <lineage>
        <taxon>Bacteria</taxon>
        <taxon>Pseudomonadati</taxon>
        <taxon>Pseudomonadota</taxon>
        <taxon>Alphaproteobacteria</taxon>
        <taxon>Rhodobacterales</taxon>
        <taxon>Roseobacteraceae</taxon>
        <taxon>Sulfitobacter</taxon>
    </lineage>
</organism>
<feature type="active site" description="Proton acceptor" evidence="9">
    <location>
        <position position="320"/>
    </location>
</feature>
<feature type="binding site" evidence="9">
    <location>
        <position position="264"/>
    </location>
    <ligand>
        <name>GTP</name>
        <dbReference type="ChEBI" id="CHEBI:37565"/>
    </ligand>
</feature>
<feature type="domain" description="GTP cyclohydrolase II" evidence="10">
    <location>
        <begin position="202"/>
        <end position="364"/>
    </location>
</feature>
<dbReference type="InterPro" id="IPR032677">
    <property type="entry name" value="GTP_cyclohydro_II"/>
</dbReference>
<evidence type="ECO:0000256" key="4">
    <source>
        <dbReference type="ARBA" id="ARBA00022741"/>
    </source>
</evidence>
<keyword evidence="5 9" id="KW-0378">Hydrolase</keyword>
<dbReference type="OrthoDB" id="9793111at2"/>
<dbReference type="Gene3D" id="3.40.50.10990">
    <property type="entry name" value="GTP cyclohydrolase II"/>
    <property type="match status" value="1"/>
</dbReference>
<comment type="pathway">
    <text evidence="1 9">Cofactor biosynthesis; riboflavin biosynthesis; 5-amino-6-(D-ribitylamino)uracil from GTP: step 1/4.</text>
</comment>
<dbReference type="UniPathway" id="UPA00275">
    <property type="reaction ID" value="UER00400"/>
</dbReference>
<evidence type="ECO:0000256" key="6">
    <source>
        <dbReference type="ARBA" id="ARBA00022833"/>
    </source>
</evidence>
<dbReference type="SUPFAM" id="SSF142695">
    <property type="entry name" value="RibA-like"/>
    <property type="match status" value="1"/>
</dbReference>
<keyword evidence="12" id="KW-1185">Reference proteome</keyword>
<feature type="active site" description="Nucleophile" evidence="9">
    <location>
        <position position="322"/>
    </location>
</feature>
<evidence type="ECO:0000256" key="3">
    <source>
        <dbReference type="ARBA" id="ARBA00022723"/>
    </source>
</evidence>
<proteinExistence type="inferred from homology"/>
<feature type="binding site" evidence="9">
    <location>
        <position position="259"/>
    </location>
    <ligand>
        <name>Zn(2+)</name>
        <dbReference type="ChEBI" id="CHEBI:29105"/>
        <note>catalytic</note>
    </ligand>
</feature>
<evidence type="ECO:0000256" key="1">
    <source>
        <dbReference type="ARBA" id="ARBA00004853"/>
    </source>
</evidence>
<dbReference type="GO" id="GO:0005525">
    <property type="term" value="F:GTP binding"/>
    <property type="evidence" value="ECO:0007669"/>
    <property type="project" value="UniProtKB-KW"/>
</dbReference>
<dbReference type="GO" id="GO:0003935">
    <property type="term" value="F:GTP cyclohydrolase II activity"/>
    <property type="evidence" value="ECO:0007669"/>
    <property type="project" value="UniProtKB-UniRule"/>
</dbReference>
<evidence type="ECO:0000256" key="7">
    <source>
        <dbReference type="ARBA" id="ARBA00023134"/>
    </source>
</evidence>
<evidence type="ECO:0000256" key="2">
    <source>
        <dbReference type="ARBA" id="ARBA00022619"/>
    </source>
</evidence>
<dbReference type="HAMAP" id="MF_00179">
    <property type="entry name" value="RibA"/>
    <property type="match status" value="1"/>
</dbReference>
<dbReference type="InterPro" id="IPR036144">
    <property type="entry name" value="RibA-like_sf"/>
</dbReference>
<feature type="binding site" evidence="9">
    <location>
        <begin position="286"/>
        <end position="288"/>
    </location>
    <ligand>
        <name>GTP</name>
        <dbReference type="ChEBI" id="CHEBI:37565"/>
    </ligand>
</feature>
<comment type="catalytic activity">
    <reaction evidence="8 9">
        <text>GTP + 4 H2O = 2,5-diamino-6-hydroxy-4-(5-phosphoribosylamino)-pyrimidine + formate + 2 phosphate + 3 H(+)</text>
        <dbReference type="Rhea" id="RHEA:23704"/>
        <dbReference type="ChEBI" id="CHEBI:15377"/>
        <dbReference type="ChEBI" id="CHEBI:15378"/>
        <dbReference type="ChEBI" id="CHEBI:15740"/>
        <dbReference type="ChEBI" id="CHEBI:37565"/>
        <dbReference type="ChEBI" id="CHEBI:43474"/>
        <dbReference type="ChEBI" id="CHEBI:58614"/>
        <dbReference type="EC" id="3.5.4.25"/>
    </reaction>
</comment>
<accession>A0A420DTW1</accession>
<evidence type="ECO:0000256" key="8">
    <source>
        <dbReference type="ARBA" id="ARBA00049295"/>
    </source>
</evidence>
<feature type="binding site" evidence="9">
    <location>
        <position position="343"/>
    </location>
    <ligand>
        <name>GTP</name>
        <dbReference type="ChEBI" id="CHEBI:37565"/>
    </ligand>
</feature>
<dbReference type="InterPro" id="IPR000926">
    <property type="entry name" value="RibA"/>
</dbReference>
<dbReference type="AlphaFoldDB" id="A0A420DTW1"/>
<keyword evidence="6 9" id="KW-0862">Zinc</keyword>
<feature type="binding site" evidence="9">
    <location>
        <position position="248"/>
    </location>
    <ligand>
        <name>Zn(2+)</name>
        <dbReference type="ChEBI" id="CHEBI:29105"/>
        <note>catalytic</note>
    </ligand>
</feature>
<comment type="caution">
    <text evidence="11">The sequence shown here is derived from an EMBL/GenBank/DDBJ whole genome shotgun (WGS) entry which is preliminary data.</text>
</comment>
<comment type="function">
    <text evidence="9">Catalyzes the conversion of GTP to 2,5-diamino-6-ribosylamino-4(3H)-pyrimidinone 5'-phosphate (DARP), formate and pyrophosphate.</text>
</comment>
<dbReference type="EMBL" id="RAQK01000001">
    <property type="protein sequence ID" value="RKE97579.1"/>
    <property type="molecule type" value="Genomic_DNA"/>
</dbReference>
<dbReference type="CDD" id="cd00641">
    <property type="entry name" value="GTP_cyclohydro2"/>
    <property type="match status" value="1"/>
</dbReference>
<dbReference type="GO" id="GO:0005829">
    <property type="term" value="C:cytosol"/>
    <property type="evidence" value="ECO:0007669"/>
    <property type="project" value="TreeGrafter"/>
</dbReference>
<feature type="binding site" evidence="9">
    <location>
        <begin position="243"/>
        <end position="247"/>
    </location>
    <ligand>
        <name>GTP</name>
        <dbReference type="ChEBI" id="CHEBI:37565"/>
    </ligand>
</feature>
<evidence type="ECO:0000256" key="9">
    <source>
        <dbReference type="HAMAP-Rule" id="MF_00179"/>
    </source>
</evidence>